<sequence>MSGEDLLKYIEKKLRRNSLTFRITKKIMAEKGLKSLA</sequence>
<protein>
    <submittedName>
        <fullName evidence="1">Uncharacterized protein</fullName>
    </submittedName>
</protein>
<organism evidence="1">
    <name type="scientific">hydrothermal vent metagenome</name>
    <dbReference type="NCBI Taxonomy" id="652676"/>
    <lineage>
        <taxon>unclassified sequences</taxon>
        <taxon>metagenomes</taxon>
        <taxon>ecological metagenomes</taxon>
    </lineage>
</organism>
<proteinExistence type="predicted"/>
<name>A0A3B1CXJ0_9ZZZZ</name>
<evidence type="ECO:0000313" key="1">
    <source>
        <dbReference type="EMBL" id="VAX33172.1"/>
    </source>
</evidence>
<dbReference type="EMBL" id="UOGG01000236">
    <property type="protein sequence ID" value="VAX33172.1"/>
    <property type="molecule type" value="Genomic_DNA"/>
</dbReference>
<gene>
    <name evidence="1" type="ORF">MNBD_NITROSPINAE05-784</name>
</gene>
<reference evidence="1" key="1">
    <citation type="submission" date="2018-06" db="EMBL/GenBank/DDBJ databases">
        <authorList>
            <person name="Zhirakovskaya E."/>
        </authorList>
    </citation>
    <scope>NUCLEOTIDE SEQUENCE</scope>
</reference>
<accession>A0A3B1CXJ0</accession>
<feature type="non-terminal residue" evidence="1">
    <location>
        <position position="37"/>
    </location>
</feature>
<dbReference type="AlphaFoldDB" id="A0A3B1CXJ0"/>